<name>A0ABR0J592_9EURO</name>
<feature type="region of interest" description="Disordered" evidence="1">
    <location>
        <begin position="59"/>
        <end position="99"/>
    </location>
</feature>
<organism evidence="2 3">
    <name type="scientific">Exophiala sideris</name>
    <dbReference type="NCBI Taxonomy" id="1016849"/>
    <lineage>
        <taxon>Eukaryota</taxon>
        <taxon>Fungi</taxon>
        <taxon>Dikarya</taxon>
        <taxon>Ascomycota</taxon>
        <taxon>Pezizomycotina</taxon>
        <taxon>Eurotiomycetes</taxon>
        <taxon>Chaetothyriomycetidae</taxon>
        <taxon>Chaetothyriales</taxon>
        <taxon>Herpotrichiellaceae</taxon>
        <taxon>Exophiala</taxon>
    </lineage>
</organism>
<gene>
    <name evidence="2" type="ORF">LTR69_007597</name>
</gene>
<feature type="compositionally biased region" description="Basic and acidic residues" evidence="1">
    <location>
        <begin position="729"/>
        <end position="742"/>
    </location>
</feature>
<keyword evidence="3" id="KW-1185">Reference proteome</keyword>
<dbReference type="Proteomes" id="UP001345691">
    <property type="component" value="Unassembled WGS sequence"/>
</dbReference>
<protein>
    <submittedName>
        <fullName evidence="2">Uncharacterized protein</fullName>
    </submittedName>
</protein>
<sequence>MARTRTRDALPPRPALAPWTASRCSRVLRQLTSFVNRIEKWHQSFLSAQEEEKAQVDVLERSGQPVNEPSDWLTTGKGTVGTKRSRKNYSTRRTTAAKTPLPQRILPQRQVKTPRSSAEAALPIVSSGHIAAAGEHNSSYDAAQLAQRTDVPLPAHKPTLKLGAPFSHEWSPGTSHLGPEYEDILRQGYTTISTFLNATSDPNLTADWDDFTEPYKRPGARSLFEMTLSKVSNDVVEQQKQNDVQNDGYNGQHDFIGSQLQELEECFGDSRQGWPLLRKVVRNCGIYMITRMLKTGALLDSAAIHLADRCWIDPAMWEFEQAIWWMLVEAHTHNLDVEVGFHHLPGMHNVLELSETKQLEIKLSALWTLQAVKEANDPVAVIERFIRYSHVVLLVIEKHRDRKEEEPSGFVDALLETIYVGSMSVAGRADQRMLLRQEWSNSQKQHELHSGTEVGHAMSEALFNRLKHTLILLLSSCYGEKAPQYRPMIENFSKNAQISVELDIYSDLSDYQQHLAAIIFFANLCQRLTNDCDVSQDLLGSLNMVLTDECISAASDAFVAMVFALKDESEGFKELIPQLLGLDCGHFRRLARAVAEICAAAAMEHAATNDADQSAVQWAVGVVDAVTAKIHQSDVSGPHTPSTKSLKHYQWDDDVAEWIARTPEIRQLIYGGHEQDQRSPSGRHSRPALADISSNATKRTDGPKRKGLNCEYETHSDGDFVSRKPNRRLGRDENVDMLEGKPMRTQRRRLNHLSDESEDELSLLG</sequence>
<feature type="compositionally biased region" description="Basic and acidic residues" evidence="1">
    <location>
        <begin position="712"/>
        <end position="722"/>
    </location>
</feature>
<reference evidence="2 3" key="1">
    <citation type="submission" date="2023-08" db="EMBL/GenBank/DDBJ databases">
        <title>Black Yeasts Isolated from many extreme environments.</title>
        <authorList>
            <person name="Coleine C."/>
            <person name="Stajich J.E."/>
            <person name="Selbmann L."/>
        </authorList>
    </citation>
    <scope>NUCLEOTIDE SEQUENCE [LARGE SCALE GENOMIC DNA]</scope>
    <source>
        <strain evidence="2 3">CCFEE 6328</strain>
    </source>
</reference>
<comment type="caution">
    <text evidence="2">The sequence shown here is derived from an EMBL/GenBank/DDBJ whole genome shotgun (WGS) entry which is preliminary data.</text>
</comment>
<evidence type="ECO:0000256" key="1">
    <source>
        <dbReference type="SAM" id="MobiDB-lite"/>
    </source>
</evidence>
<dbReference type="EMBL" id="JAVRRF010000017">
    <property type="protein sequence ID" value="KAK5056959.1"/>
    <property type="molecule type" value="Genomic_DNA"/>
</dbReference>
<feature type="region of interest" description="Disordered" evidence="1">
    <location>
        <begin position="672"/>
        <end position="765"/>
    </location>
</feature>
<feature type="compositionally biased region" description="Polar residues" evidence="1">
    <location>
        <begin position="64"/>
        <end position="77"/>
    </location>
</feature>
<evidence type="ECO:0000313" key="3">
    <source>
        <dbReference type="Proteomes" id="UP001345691"/>
    </source>
</evidence>
<evidence type="ECO:0000313" key="2">
    <source>
        <dbReference type="EMBL" id="KAK5056959.1"/>
    </source>
</evidence>
<accession>A0ABR0J592</accession>
<feature type="compositionally biased region" description="Acidic residues" evidence="1">
    <location>
        <begin position="756"/>
        <end position="765"/>
    </location>
</feature>
<proteinExistence type="predicted"/>